<dbReference type="AlphaFoldDB" id="A0AA88DVW4"/>
<comment type="caution">
    <text evidence="1">The sequence shown here is derived from an EMBL/GenBank/DDBJ whole genome shotgun (WGS) entry which is preliminary data.</text>
</comment>
<name>A0AA88DVW4_FICCA</name>
<sequence>MSKWDEKFEAGLELSGDEWVDRGEATVGAEQREQVGRGGLGGFFRREWGGKRMQLEREWRVGVGGGERKREEDSESE</sequence>
<proteinExistence type="predicted"/>
<gene>
    <name evidence="1" type="ORF">TIFTF001_031896</name>
</gene>
<keyword evidence="2" id="KW-1185">Reference proteome</keyword>
<evidence type="ECO:0000313" key="1">
    <source>
        <dbReference type="EMBL" id="GMN62817.1"/>
    </source>
</evidence>
<accession>A0AA88DVW4</accession>
<organism evidence="1 2">
    <name type="scientific">Ficus carica</name>
    <name type="common">Common fig</name>
    <dbReference type="NCBI Taxonomy" id="3494"/>
    <lineage>
        <taxon>Eukaryota</taxon>
        <taxon>Viridiplantae</taxon>
        <taxon>Streptophyta</taxon>
        <taxon>Embryophyta</taxon>
        <taxon>Tracheophyta</taxon>
        <taxon>Spermatophyta</taxon>
        <taxon>Magnoliopsida</taxon>
        <taxon>eudicotyledons</taxon>
        <taxon>Gunneridae</taxon>
        <taxon>Pentapetalae</taxon>
        <taxon>rosids</taxon>
        <taxon>fabids</taxon>
        <taxon>Rosales</taxon>
        <taxon>Moraceae</taxon>
        <taxon>Ficeae</taxon>
        <taxon>Ficus</taxon>
    </lineage>
</organism>
<evidence type="ECO:0000313" key="2">
    <source>
        <dbReference type="Proteomes" id="UP001187192"/>
    </source>
</evidence>
<dbReference type="EMBL" id="BTGU01000136">
    <property type="protein sequence ID" value="GMN62817.1"/>
    <property type="molecule type" value="Genomic_DNA"/>
</dbReference>
<dbReference type="Proteomes" id="UP001187192">
    <property type="component" value="Unassembled WGS sequence"/>
</dbReference>
<reference evidence="1" key="1">
    <citation type="submission" date="2023-07" db="EMBL/GenBank/DDBJ databases">
        <title>draft genome sequence of fig (Ficus carica).</title>
        <authorList>
            <person name="Takahashi T."/>
            <person name="Nishimura K."/>
        </authorList>
    </citation>
    <scope>NUCLEOTIDE SEQUENCE</scope>
</reference>
<protein>
    <submittedName>
        <fullName evidence="1">Uncharacterized protein</fullName>
    </submittedName>
</protein>